<evidence type="ECO:0000256" key="1">
    <source>
        <dbReference type="ARBA" id="ARBA00001049"/>
    </source>
</evidence>
<comment type="caution">
    <text evidence="13">The sequence shown here is derived from an EMBL/GenBank/DDBJ whole genome shotgun (WGS) entry which is preliminary data.</text>
</comment>
<dbReference type="GO" id="GO:0006750">
    <property type="term" value="P:glutathione biosynthetic process"/>
    <property type="evidence" value="ECO:0007669"/>
    <property type="project" value="UniProtKB-KW"/>
</dbReference>
<evidence type="ECO:0000256" key="5">
    <source>
        <dbReference type="ARBA" id="ARBA00022801"/>
    </source>
</evidence>
<dbReference type="GO" id="GO:0036374">
    <property type="term" value="F:glutathione hydrolase activity"/>
    <property type="evidence" value="ECO:0007669"/>
    <property type="project" value="UniProtKB-UniRule"/>
</dbReference>
<evidence type="ECO:0000256" key="10">
    <source>
        <dbReference type="PIRSR" id="PIRSR600101-2"/>
    </source>
</evidence>
<evidence type="ECO:0000256" key="3">
    <source>
        <dbReference type="ARBA" id="ARBA00009381"/>
    </source>
</evidence>
<gene>
    <name evidence="13" type="ORF">FBZ90_102117</name>
</gene>
<dbReference type="EMBL" id="VITR01000002">
    <property type="protein sequence ID" value="TWB45165.1"/>
    <property type="molecule type" value="Genomic_DNA"/>
</dbReference>
<feature type="binding site" evidence="10">
    <location>
        <begin position="499"/>
        <end position="500"/>
    </location>
    <ligand>
        <name>L-glutamate</name>
        <dbReference type="ChEBI" id="CHEBI:29985"/>
    </ligand>
</feature>
<comment type="catalytic activity">
    <reaction evidence="2 11">
        <text>glutathione + H2O = L-cysteinylglycine + L-glutamate</text>
        <dbReference type="Rhea" id="RHEA:28807"/>
        <dbReference type="ChEBI" id="CHEBI:15377"/>
        <dbReference type="ChEBI" id="CHEBI:29985"/>
        <dbReference type="ChEBI" id="CHEBI:57925"/>
        <dbReference type="ChEBI" id="CHEBI:61694"/>
        <dbReference type="EC" id="3.4.19.13"/>
    </reaction>
</comment>
<dbReference type="PRINTS" id="PR01210">
    <property type="entry name" value="GGTRANSPTASE"/>
</dbReference>
<dbReference type="Pfam" id="PF01019">
    <property type="entry name" value="G_glu_transpept"/>
    <property type="match status" value="1"/>
</dbReference>
<feature type="signal peptide" evidence="12">
    <location>
        <begin position="1"/>
        <end position="44"/>
    </location>
</feature>
<dbReference type="AlphaFoldDB" id="A0A560HFG7"/>
<feature type="binding site" evidence="10">
    <location>
        <position position="132"/>
    </location>
    <ligand>
        <name>L-glutamate</name>
        <dbReference type="ChEBI" id="CHEBI:29985"/>
    </ligand>
</feature>
<dbReference type="Gene3D" id="3.60.20.40">
    <property type="match status" value="1"/>
</dbReference>
<comment type="catalytic activity">
    <reaction evidence="8 11">
        <text>an N-terminal (5-L-glutamyl)-[peptide] + an alpha-amino acid = 5-L-glutamyl amino acid + an N-terminal L-alpha-aminoacyl-[peptide]</text>
        <dbReference type="Rhea" id="RHEA:23904"/>
        <dbReference type="Rhea" id="RHEA-COMP:9780"/>
        <dbReference type="Rhea" id="RHEA-COMP:9795"/>
        <dbReference type="ChEBI" id="CHEBI:77644"/>
        <dbReference type="ChEBI" id="CHEBI:78597"/>
        <dbReference type="ChEBI" id="CHEBI:78599"/>
        <dbReference type="ChEBI" id="CHEBI:78608"/>
        <dbReference type="EC" id="2.3.2.2"/>
    </reaction>
</comment>
<evidence type="ECO:0000256" key="11">
    <source>
        <dbReference type="RuleBase" id="RU368036"/>
    </source>
</evidence>
<dbReference type="InterPro" id="IPR043138">
    <property type="entry name" value="GGT_lsub"/>
</dbReference>
<keyword evidence="14" id="KW-1185">Reference proteome</keyword>
<dbReference type="EC" id="3.4.19.13" evidence="11"/>
<comment type="subunit">
    <text evidence="11">This enzyme consists of two polypeptide chains, which are synthesized in precursor form from a single polypeptide.</text>
</comment>
<keyword evidence="12" id="KW-0732">Signal</keyword>
<feature type="active site" description="Nucleophile" evidence="9">
    <location>
        <position position="433"/>
    </location>
</feature>
<comment type="pathway">
    <text evidence="11">Sulfur metabolism; glutathione metabolism.</text>
</comment>
<evidence type="ECO:0000256" key="2">
    <source>
        <dbReference type="ARBA" id="ARBA00001089"/>
    </source>
</evidence>
<keyword evidence="4 11" id="KW-0808">Transferase</keyword>
<evidence type="ECO:0000313" key="13">
    <source>
        <dbReference type="EMBL" id="TWB45165.1"/>
    </source>
</evidence>
<dbReference type="NCBIfam" id="TIGR00066">
    <property type="entry name" value="g_glut_trans"/>
    <property type="match status" value="1"/>
</dbReference>
<keyword evidence="5 11" id="KW-0378">Hydrolase</keyword>
<evidence type="ECO:0000256" key="12">
    <source>
        <dbReference type="SAM" id="SignalP"/>
    </source>
</evidence>
<feature type="chain" id="PRO_5021720367" description="Glutathione hydrolase proenzyme" evidence="12">
    <location>
        <begin position="45"/>
        <end position="615"/>
    </location>
</feature>
<comment type="PTM">
    <text evidence="11">Cleaved by autocatalysis into a large and a small subunit.</text>
</comment>
<evidence type="ECO:0000256" key="6">
    <source>
        <dbReference type="ARBA" id="ARBA00023145"/>
    </source>
</evidence>
<keyword evidence="6 11" id="KW-0865">Zymogen</keyword>
<dbReference type="GO" id="GO:0006751">
    <property type="term" value="P:glutathione catabolic process"/>
    <property type="evidence" value="ECO:0007669"/>
    <property type="project" value="UniProtKB-UniRule"/>
</dbReference>
<comment type="catalytic activity">
    <reaction evidence="1 11">
        <text>an S-substituted glutathione + H2O = an S-substituted L-cysteinylglycine + L-glutamate</text>
        <dbReference type="Rhea" id="RHEA:59468"/>
        <dbReference type="ChEBI" id="CHEBI:15377"/>
        <dbReference type="ChEBI" id="CHEBI:29985"/>
        <dbReference type="ChEBI" id="CHEBI:90779"/>
        <dbReference type="ChEBI" id="CHEBI:143103"/>
        <dbReference type="EC" id="3.4.19.13"/>
    </reaction>
</comment>
<feature type="binding site" evidence="10">
    <location>
        <position position="522"/>
    </location>
    <ligand>
        <name>L-glutamate</name>
        <dbReference type="ChEBI" id="CHEBI:29985"/>
    </ligand>
</feature>
<accession>A0A560HFG7</accession>
<dbReference type="InterPro" id="IPR000101">
    <property type="entry name" value="GGT_peptidase"/>
</dbReference>
<reference evidence="13 14" key="1">
    <citation type="submission" date="2019-06" db="EMBL/GenBank/DDBJ databases">
        <title>Genomic Encyclopedia of Type Strains, Phase IV (KMG-V): Genome sequencing to study the core and pangenomes of soil and plant-associated prokaryotes.</title>
        <authorList>
            <person name="Whitman W."/>
        </authorList>
    </citation>
    <scope>NUCLEOTIDE SEQUENCE [LARGE SCALE GENOMIC DNA]</scope>
    <source>
        <strain evidence="13 14">BR 11622</strain>
    </source>
</reference>
<dbReference type="EC" id="2.3.2.2" evidence="11"/>
<keyword evidence="11" id="KW-0317">Glutathione biosynthesis</keyword>
<dbReference type="InterPro" id="IPR029055">
    <property type="entry name" value="Ntn_hydrolases_N"/>
</dbReference>
<dbReference type="SUPFAM" id="SSF56235">
    <property type="entry name" value="N-terminal nucleophile aminohydrolases (Ntn hydrolases)"/>
    <property type="match status" value="1"/>
</dbReference>
<dbReference type="GO" id="GO:0103068">
    <property type="term" value="F:leukotriene C4 gamma-glutamyl transferase activity"/>
    <property type="evidence" value="ECO:0007669"/>
    <property type="project" value="UniProtKB-EC"/>
</dbReference>
<organism evidence="13 14">
    <name type="scientific">Nitrospirillum amazonense</name>
    <dbReference type="NCBI Taxonomy" id="28077"/>
    <lineage>
        <taxon>Bacteria</taxon>
        <taxon>Pseudomonadati</taxon>
        <taxon>Pseudomonadota</taxon>
        <taxon>Alphaproteobacteria</taxon>
        <taxon>Rhodospirillales</taxon>
        <taxon>Azospirillaceae</taxon>
        <taxon>Nitrospirillum</taxon>
    </lineage>
</organism>
<dbReference type="PANTHER" id="PTHR43199">
    <property type="entry name" value="GLUTATHIONE HYDROLASE"/>
    <property type="match status" value="1"/>
</dbReference>
<evidence type="ECO:0000313" key="14">
    <source>
        <dbReference type="Proteomes" id="UP000315751"/>
    </source>
</evidence>
<evidence type="ECO:0000256" key="8">
    <source>
        <dbReference type="ARBA" id="ARBA00047417"/>
    </source>
</evidence>
<evidence type="ECO:0000256" key="7">
    <source>
        <dbReference type="ARBA" id="ARBA00023315"/>
    </source>
</evidence>
<name>A0A560HFG7_9PROT</name>
<comment type="similarity">
    <text evidence="3 11">Belongs to the gamma-glutamyltransferase family.</text>
</comment>
<sequence length="615" mass="63665">MHQTARQTAPARPHRSILGLALAPVLLAASLALAPLAASGPAHAQGGDPELSSPFALRPLVRTKSDMVVAANPLAVEAGHAMLRQGGSAVDAAIAVQLVLGLVEPQSSGLGGGGYMLIWDPKAKKLVSLDGRETAPAGALPDRFVGGDGRPMPLMRAFDGGRAVGTPGIPALLAEAHKRYGKLPWATLFQPALQLARDGFVVSPRLALLLKGLTPQLKDRPDMVALFFHTGPDGSLTPLQAGETFRNPAMAHTLEVLAAQGPDAYYHGILGQDLAKHLADSALPANTPGGAPALVTAQDLAAYKVEERAPLCTPYRQWKVCSMGPSSSGGIAIVEMLGLLEHFDMKGLGKDSPTAWHLMVEASRLAYADRDLYVGDPAFVTVPKGLLDKGYLADRAKLIDPAHAAQGPVAAGVPPQKQGALYGPGWQADIPSTSHMSLMDGSGMAVSFTTSVEFAFGSGMAVDGYVLNNQLTDFSFIPTSPGTGLPVANAVAAGKRPRSSMAPTIVFDQAGKPVLVVGSPGGPAIIGYVAETIIAALDWGLDAQEAVSLPRIVNRNGTTALENGPWAPPLKAGLEALGQTVELKSMPSGLHVIKHTATGLEGGVDPRREGLAAGD</sequence>
<dbReference type="Gene3D" id="1.10.246.130">
    <property type="match status" value="1"/>
</dbReference>
<proteinExistence type="inferred from homology"/>
<dbReference type="RefSeq" id="WP_246130130.1">
    <property type="nucleotide sequence ID" value="NZ_VITR01000002.1"/>
</dbReference>
<dbReference type="InterPro" id="IPR051792">
    <property type="entry name" value="GGT_bact"/>
</dbReference>
<dbReference type="InterPro" id="IPR043137">
    <property type="entry name" value="GGT_ssub_C"/>
</dbReference>
<protein>
    <recommendedName>
        <fullName evidence="11">Glutathione hydrolase proenzyme</fullName>
        <ecNumber evidence="11">2.3.2.2</ecNumber>
        <ecNumber evidence="11">3.4.19.13</ecNumber>
    </recommendedName>
    <component>
        <recommendedName>
            <fullName evidence="11">Glutathione hydrolase large chain</fullName>
        </recommendedName>
    </component>
    <component>
        <recommendedName>
            <fullName evidence="11">Glutathione hydrolase small chain</fullName>
        </recommendedName>
    </component>
</protein>
<evidence type="ECO:0000256" key="4">
    <source>
        <dbReference type="ARBA" id="ARBA00022679"/>
    </source>
</evidence>
<dbReference type="PANTHER" id="PTHR43199:SF1">
    <property type="entry name" value="GLUTATHIONE HYDROLASE PROENZYME"/>
    <property type="match status" value="1"/>
</dbReference>
<evidence type="ECO:0000256" key="9">
    <source>
        <dbReference type="PIRSR" id="PIRSR600101-1"/>
    </source>
</evidence>
<feature type="binding site" evidence="10">
    <location>
        <position position="473"/>
    </location>
    <ligand>
        <name>L-glutamate</name>
        <dbReference type="ChEBI" id="CHEBI:29985"/>
    </ligand>
</feature>
<keyword evidence="7 11" id="KW-0012">Acyltransferase</keyword>
<dbReference type="Proteomes" id="UP000315751">
    <property type="component" value="Unassembled WGS sequence"/>
</dbReference>
<dbReference type="UniPathway" id="UPA00204"/>